<feature type="domain" description="Pseudouridine synthase RsuA/RluA-like" evidence="2">
    <location>
        <begin position="97"/>
        <end position="247"/>
    </location>
</feature>
<dbReference type="GO" id="GO:0009982">
    <property type="term" value="F:pseudouridine synthase activity"/>
    <property type="evidence" value="ECO:0007669"/>
    <property type="project" value="InterPro"/>
</dbReference>
<dbReference type="EMBL" id="FWDM01000002">
    <property type="protein sequence ID" value="SLM09961.1"/>
    <property type="molecule type" value="Genomic_DNA"/>
</dbReference>
<dbReference type="GO" id="GO:0000455">
    <property type="term" value="P:enzyme-directed rRNA pseudouridine synthesis"/>
    <property type="evidence" value="ECO:0007669"/>
    <property type="project" value="TreeGrafter"/>
</dbReference>
<dbReference type="GO" id="GO:0003723">
    <property type="term" value="F:RNA binding"/>
    <property type="evidence" value="ECO:0007669"/>
    <property type="project" value="InterPro"/>
</dbReference>
<evidence type="ECO:0000259" key="2">
    <source>
        <dbReference type="Pfam" id="PF00849"/>
    </source>
</evidence>
<dbReference type="InterPro" id="IPR006145">
    <property type="entry name" value="PsdUridine_synth_RsuA/RluA"/>
</dbReference>
<proteinExistence type="inferred from homology"/>
<reference evidence="3" key="1">
    <citation type="submission" date="2017-02" db="EMBL/GenBank/DDBJ databases">
        <authorList>
            <person name="Regsiter A."/>
            <person name="William W."/>
        </authorList>
    </citation>
    <scope>NUCLEOTIDE SEQUENCE</scope>
    <source>
        <strain evidence="3">Bib</strain>
    </source>
</reference>
<dbReference type="GO" id="GO:0140098">
    <property type="term" value="F:catalytic activity, acting on RNA"/>
    <property type="evidence" value="ECO:0007669"/>
    <property type="project" value="UniProtKB-ARBA"/>
</dbReference>
<protein>
    <recommendedName>
        <fullName evidence="2">Pseudouridine synthase RsuA/RluA-like domain-containing protein</fullName>
    </recommendedName>
</protein>
<comment type="similarity">
    <text evidence="1">Belongs to the pseudouridine synthase RluA family.</text>
</comment>
<name>A0A3P3XFM3_9SPIR</name>
<evidence type="ECO:0000256" key="1">
    <source>
        <dbReference type="ARBA" id="ARBA00010876"/>
    </source>
</evidence>
<dbReference type="InterPro" id="IPR006224">
    <property type="entry name" value="PsdUridine_synth_RluA-like_CS"/>
</dbReference>
<dbReference type="InterPro" id="IPR020103">
    <property type="entry name" value="PsdUridine_synth_cat_dom_sf"/>
</dbReference>
<dbReference type="PANTHER" id="PTHR21600">
    <property type="entry name" value="MITOCHONDRIAL RNA PSEUDOURIDINE SYNTHASE"/>
    <property type="match status" value="1"/>
</dbReference>
<dbReference type="AlphaFoldDB" id="A0A3P3XFM3"/>
<accession>A0A3P3XFM3</accession>
<evidence type="ECO:0000313" key="3">
    <source>
        <dbReference type="EMBL" id="SLM09961.1"/>
    </source>
</evidence>
<gene>
    <name evidence="3" type="ORF">SPIROBIBN47_100191</name>
</gene>
<dbReference type="PROSITE" id="PS01129">
    <property type="entry name" value="PSI_RLU"/>
    <property type="match status" value="1"/>
</dbReference>
<sequence length="298" mass="33136">MPFSEQKEPSIITIAHGAIAVFKPAGWHSVFQGVELKSPRALNERSAADFEDMVSWLSSHADLLPASELKDAAKAWQARFAGLQAQVQPKAADRFLSELGMLYRLDRETSGIMLFALDRATMESMRAAQNAFMLKKRYILMSEASDIELAGSLPRSRSAEREVLLSALYEGNTMPIVSYFRSYGPRGGLVSCIEPSFRLKAKKKITKDRYQTDLSAAKPMQWPAAGAICIEAEIRKGFRHQIRAHCAWLGLPIIGDLQYGGGSSKRLWLEAFSVSLMDGRQCVAEWKLHDGPTAILQQ</sequence>
<dbReference type="InterPro" id="IPR050188">
    <property type="entry name" value="RluA_PseudoU_synthase"/>
</dbReference>
<dbReference type="Pfam" id="PF00849">
    <property type="entry name" value="PseudoU_synth_2"/>
    <property type="match status" value="1"/>
</dbReference>
<organism evidence="3">
    <name type="scientific">uncultured spirochete</name>
    <dbReference type="NCBI Taxonomy" id="156406"/>
    <lineage>
        <taxon>Bacteria</taxon>
        <taxon>Pseudomonadati</taxon>
        <taxon>Spirochaetota</taxon>
        <taxon>Spirochaetia</taxon>
        <taxon>Spirochaetales</taxon>
        <taxon>environmental samples</taxon>
    </lineage>
</organism>
<dbReference type="Gene3D" id="3.30.2350.10">
    <property type="entry name" value="Pseudouridine synthase"/>
    <property type="match status" value="1"/>
</dbReference>
<dbReference type="PANTHER" id="PTHR21600:SF87">
    <property type="entry name" value="RNA PSEUDOURIDYLATE SYNTHASE DOMAIN-CONTAINING PROTEIN 1"/>
    <property type="match status" value="1"/>
</dbReference>
<dbReference type="SUPFAM" id="SSF55120">
    <property type="entry name" value="Pseudouridine synthase"/>
    <property type="match status" value="1"/>
</dbReference>